<reference evidence="1" key="1">
    <citation type="journal article" date="2021" name="Proc. Natl. Acad. Sci. U.S.A.">
        <title>A Catalog of Tens of Thousands of Viruses from Human Metagenomes Reveals Hidden Associations with Chronic Diseases.</title>
        <authorList>
            <person name="Tisza M.J."/>
            <person name="Buck C.B."/>
        </authorList>
    </citation>
    <scope>NUCLEOTIDE SEQUENCE</scope>
    <source>
        <strain evidence="1">CtLPy3</strain>
    </source>
</reference>
<name>A0A8S5UWE4_9CAUD</name>
<evidence type="ECO:0000313" key="1">
    <source>
        <dbReference type="EMBL" id="DAF98797.1"/>
    </source>
</evidence>
<sequence length="34" mass="3855">MAVIFLNKNCPTLARRYCCSNGGNILILEKQNKK</sequence>
<organism evidence="1">
    <name type="scientific">Podoviridae sp. ctLPy3</name>
    <dbReference type="NCBI Taxonomy" id="2825244"/>
    <lineage>
        <taxon>Viruses</taxon>
        <taxon>Duplodnaviria</taxon>
        <taxon>Heunggongvirae</taxon>
        <taxon>Uroviricota</taxon>
        <taxon>Caudoviricetes</taxon>
    </lineage>
</organism>
<accession>A0A8S5UWE4</accession>
<dbReference type="EMBL" id="BK016155">
    <property type="protein sequence ID" value="DAF98797.1"/>
    <property type="molecule type" value="Genomic_DNA"/>
</dbReference>
<protein>
    <submittedName>
        <fullName evidence="1">Uncharacterized protein</fullName>
    </submittedName>
</protein>
<proteinExistence type="predicted"/>